<dbReference type="EMBL" id="CABFNO020001394">
    <property type="protein sequence ID" value="CAG9984857.1"/>
    <property type="molecule type" value="Genomic_DNA"/>
</dbReference>
<keyword evidence="2" id="KW-1185">Reference proteome</keyword>
<dbReference type="Proteomes" id="UP000754883">
    <property type="component" value="Unassembled WGS sequence"/>
</dbReference>
<reference evidence="1" key="1">
    <citation type="submission" date="2021-10" db="EMBL/GenBank/DDBJ databases">
        <authorList>
            <person name="Piombo E."/>
        </authorList>
    </citation>
    <scope>NUCLEOTIDE SEQUENCE</scope>
</reference>
<organism evidence="1 2">
    <name type="scientific">Clonostachys byssicola</name>
    <dbReference type="NCBI Taxonomy" id="160290"/>
    <lineage>
        <taxon>Eukaryota</taxon>
        <taxon>Fungi</taxon>
        <taxon>Dikarya</taxon>
        <taxon>Ascomycota</taxon>
        <taxon>Pezizomycotina</taxon>
        <taxon>Sordariomycetes</taxon>
        <taxon>Hypocreomycetidae</taxon>
        <taxon>Hypocreales</taxon>
        <taxon>Bionectriaceae</taxon>
        <taxon>Clonostachys</taxon>
    </lineage>
</organism>
<name>A0A9N9UDL5_9HYPO</name>
<feature type="non-terminal residue" evidence="1">
    <location>
        <position position="1"/>
    </location>
</feature>
<gene>
    <name evidence="1" type="ORF">CBYS24578_00006548</name>
</gene>
<comment type="caution">
    <text evidence="1">The sequence shown here is derived from an EMBL/GenBank/DDBJ whole genome shotgun (WGS) entry which is preliminary data.</text>
</comment>
<protein>
    <submittedName>
        <fullName evidence="1">Uncharacterized protein</fullName>
    </submittedName>
</protein>
<feature type="non-terminal residue" evidence="1">
    <location>
        <position position="245"/>
    </location>
</feature>
<accession>A0A9N9UDL5</accession>
<sequence length="245" mass="27206">KTGATTKPDVKIPTPKAGDPVIVGVANWKLSGTGIDGTLDRIATTFESPARSAKLPPAHPVSSKLHYLSHHLHRRRDFSDLIGLDPENYTEEENVIIYGGVSSYYGYSSARVKVWPRKTGQNSHPVSSQARWYGCISRISRELNEKDTLSLCKKAEQDWLPTCDKKMLSKYFFGCLASTAGVSTRLPATCFSASGKTCSLISLVLRDPELAWRKPTARKLDVPQSIETVEHDEEIRHNFGMLAHH</sequence>
<dbReference type="OrthoDB" id="272271at2759"/>
<evidence type="ECO:0000313" key="1">
    <source>
        <dbReference type="EMBL" id="CAG9984857.1"/>
    </source>
</evidence>
<proteinExistence type="predicted"/>
<evidence type="ECO:0000313" key="2">
    <source>
        <dbReference type="Proteomes" id="UP000754883"/>
    </source>
</evidence>
<dbReference type="AlphaFoldDB" id="A0A9N9UDL5"/>